<sequence length="157" mass="18398">MEIEKKYLITLPMNEITKYPHINIEQGYISTNPVIRIRKTDETCYLTYKSSGLMIREEFEEKISNQQYDHLKTKIDFNPITKQRYLIPLDNSLTVELDVFSGKLKGLIVAEVEFPSKEVANNFKPPSWFIQEVTCNPQFQNSNLCKETNIDFLNIIK</sequence>
<dbReference type="EMBL" id="BRLB01000001">
    <property type="protein sequence ID" value="GKX28126.1"/>
    <property type="molecule type" value="Genomic_DNA"/>
</dbReference>
<dbReference type="SUPFAM" id="SSF55154">
    <property type="entry name" value="CYTH-like phosphatases"/>
    <property type="match status" value="1"/>
</dbReference>
<evidence type="ECO:0000256" key="1">
    <source>
        <dbReference type="PIRSR" id="PIRSR016487-1"/>
    </source>
</evidence>
<feature type="domain" description="CYTH" evidence="2">
    <location>
        <begin position="1"/>
        <end position="155"/>
    </location>
</feature>
<keyword evidence="4" id="KW-1185">Reference proteome</keyword>
<proteinExistence type="predicted"/>
<dbReference type="PANTHER" id="PTHR40114">
    <property type="entry name" value="SLR0698 PROTEIN"/>
    <property type="match status" value="1"/>
</dbReference>
<dbReference type="RefSeq" id="WP_281812118.1">
    <property type="nucleotide sequence ID" value="NZ_BRLB01000001.1"/>
</dbReference>
<evidence type="ECO:0000259" key="2">
    <source>
        <dbReference type="PROSITE" id="PS51707"/>
    </source>
</evidence>
<dbReference type="SMART" id="SM01118">
    <property type="entry name" value="CYTH"/>
    <property type="match status" value="1"/>
</dbReference>
<dbReference type="InterPro" id="IPR023577">
    <property type="entry name" value="CYTH_domain"/>
</dbReference>
<dbReference type="AlphaFoldDB" id="A0A9W6DD41"/>
<dbReference type="Proteomes" id="UP001144256">
    <property type="component" value="Unassembled WGS sequence"/>
</dbReference>
<dbReference type="CDD" id="cd07761">
    <property type="entry name" value="CYTH-like_CthTTM-like"/>
    <property type="match status" value="1"/>
</dbReference>
<gene>
    <name evidence="3" type="ORF">SH1V18_06060</name>
</gene>
<accession>A0A9W6DD41</accession>
<dbReference type="Gene3D" id="2.40.320.10">
    <property type="entry name" value="Hypothetical Protein Pfu-838710-001"/>
    <property type="match status" value="1"/>
</dbReference>
<dbReference type="PIRSF" id="PIRSF016487">
    <property type="entry name" value="CYTH_UCP016487"/>
    <property type="match status" value="1"/>
</dbReference>
<reference evidence="3" key="1">
    <citation type="submission" date="2022-06" db="EMBL/GenBank/DDBJ databases">
        <title>Vallitalea longa sp. nov., an anaerobic bacterium isolated from marine sediment.</title>
        <authorList>
            <person name="Hirano S."/>
            <person name="Terahara T."/>
            <person name="Mori K."/>
            <person name="Hamada M."/>
            <person name="Matsumoto R."/>
            <person name="Kobayashi T."/>
        </authorList>
    </citation>
    <scope>NUCLEOTIDE SEQUENCE</scope>
    <source>
        <strain evidence="3">SH18-1</strain>
    </source>
</reference>
<dbReference type="PANTHER" id="PTHR40114:SF1">
    <property type="entry name" value="SLR0698 PROTEIN"/>
    <property type="match status" value="1"/>
</dbReference>
<evidence type="ECO:0000313" key="4">
    <source>
        <dbReference type="Proteomes" id="UP001144256"/>
    </source>
</evidence>
<comment type="caution">
    <text evidence="3">The sequence shown here is derived from an EMBL/GenBank/DDBJ whole genome shotgun (WGS) entry which is preliminary data.</text>
</comment>
<evidence type="ECO:0000313" key="3">
    <source>
        <dbReference type="EMBL" id="GKX28126.1"/>
    </source>
</evidence>
<dbReference type="InterPro" id="IPR033469">
    <property type="entry name" value="CYTH-like_dom_sf"/>
</dbReference>
<feature type="active site" description="Proton acceptor" evidence="1">
    <location>
        <position position="28"/>
    </location>
</feature>
<dbReference type="PROSITE" id="PS51707">
    <property type="entry name" value="CYTH"/>
    <property type="match status" value="1"/>
</dbReference>
<dbReference type="InterPro" id="IPR012042">
    <property type="entry name" value="NeuTTM/CthTTM-like"/>
</dbReference>
<organism evidence="3 4">
    <name type="scientific">Vallitalea longa</name>
    <dbReference type="NCBI Taxonomy" id="2936439"/>
    <lineage>
        <taxon>Bacteria</taxon>
        <taxon>Bacillati</taxon>
        <taxon>Bacillota</taxon>
        <taxon>Clostridia</taxon>
        <taxon>Lachnospirales</taxon>
        <taxon>Vallitaleaceae</taxon>
        <taxon>Vallitalea</taxon>
    </lineage>
</organism>
<name>A0A9W6DD41_9FIRM</name>
<protein>
    <submittedName>
        <fullName evidence="3">CYTH domain-containing protein</fullName>
    </submittedName>
</protein>